<reference evidence="2 3" key="1">
    <citation type="submission" date="2017-10" db="EMBL/GenBank/DDBJ databases">
        <title>A new Pekin duck reference genome.</title>
        <authorList>
            <person name="Hou Z.-C."/>
            <person name="Zhou Z.-K."/>
            <person name="Zhu F."/>
            <person name="Hou S.-S."/>
        </authorList>
    </citation>
    <scope>NUCLEOTIDE SEQUENCE [LARGE SCALE GENOMIC DNA]</scope>
</reference>
<evidence type="ECO:0000313" key="2">
    <source>
        <dbReference type="Ensembl" id="ENSAPLP00000030906.1"/>
    </source>
</evidence>
<feature type="chain" id="PRO_5019845841" evidence="1">
    <location>
        <begin position="18"/>
        <end position="187"/>
    </location>
</feature>
<feature type="signal peptide" evidence="1">
    <location>
        <begin position="1"/>
        <end position="17"/>
    </location>
</feature>
<dbReference type="Ensembl" id="ENSAPLT00000024390.1">
    <property type="protein sequence ID" value="ENSAPLP00000030906.1"/>
    <property type="gene ID" value="ENSAPLG00000029878.1"/>
</dbReference>
<evidence type="ECO:0000256" key="1">
    <source>
        <dbReference type="SAM" id="SignalP"/>
    </source>
</evidence>
<dbReference type="InterPro" id="IPR008983">
    <property type="entry name" value="Tumour_necrosis_fac-like_dom"/>
</dbReference>
<proteinExistence type="predicted"/>
<name>A0A493TYG9_ANAPP</name>
<organism evidence="2 3">
    <name type="scientific">Anas platyrhynchos platyrhynchos</name>
    <name type="common">Northern mallard</name>
    <dbReference type="NCBI Taxonomy" id="8840"/>
    <lineage>
        <taxon>Eukaryota</taxon>
        <taxon>Metazoa</taxon>
        <taxon>Chordata</taxon>
        <taxon>Craniata</taxon>
        <taxon>Vertebrata</taxon>
        <taxon>Euteleostomi</taxon>
        <taxon>Archelosauria</taxon>
        <taxon>Archosauria</taxon>
        <taxon>Dinosauria</taxon>
        <taxon>Saurischia</taxon>
        <taxon>Theropoda</taxon>
        <taxon>Coelurosauria</taxon>
        <taxon>Aves</taxon>
        <taxon>Neognathae</taxon>
        <taxon>Galloanserae</taxon>
        <taxon>Anseriformes</taxon>
        <taxon>Anatidae</taxon>
        <taxon>Anatinae</taxon>
        <taxon>Anas</taxon>
    </lineage>
</organism>
<dbReference type="STRING" id="8840.ENSAPLP00000030906"/>
<dbReference type="Gene3D" id="2.60.120.40">
    <property type="match status" value="1"/>
</dbReference>
<dbReference type="SUPFAM" id="SSF49842">
    <property type="entry name" value="TNF-like"/>
    <property type="match status" value="1"/>
</dbReference>
<reference evidence="2" key="2">
    <citation type="submission" date="2025-08" db="UniProtKB">
        <authorList>
            <consortium name="Ensembl"/>
        </authorList>
    </citation>
    <scope>IDENTIFICATION</scope>
</reference>
<keyword evidence="3" id="KW-1185">Reference proteome</keyword>
<dbReference type="Proteomes" id="UP000016666">
    <property type="component" value="Chromosome 8"/>
</dbReference>
<dbReference type="OMA" id="INITLWT"/>
<reference evidence="2" key="3">
    <citation type="submission" date="2025-09" db="UniProtKB">
        <authorList>
            <consortium name="Ensembl"/>
        </authorList>
    </citation>
    <scope>IDENTIFICATION</scope>
</reference>
<accession>A0A493TYG9</accession>
<protein>
    <submittedName>
        <fullName evidence="2">Uncharacterized protein</fullName>
    </submittedName>
</protein>
<sequence length="187" mass="20695">MKQICFPLLCVCKLVDCQQLFLLLLPHLLQDLCLSRVFPPFLQAVCTKLPPSKKTFVFTGSSFLSSIPGESIKGVAMNFSAEFGSIPIRNGSIMITCDGPYLVSLNAKLSSDLDDNSSLKLMMRNTENKTNEPLWEQTIQGSSSTVDLVTMLYLFAPINITLWTSLNVTVMDLSFSLVLLEPDFCSP</sequence>
<dbReference type="GeneTree" id="ENSGT00940000172066"/>
<evidence type="ECO:0000313" key="3">
    <source>
        <dbReference type="Proteomes" id="UP000016666"/>
    </source>
</evidence>
<dbReference type="AlphaFoldDB" id="A0A493TYG9"/>
<keyword evidence="1" id="KW-0732">Signal</keyword>